<reference evidence="1 2" key="1">
    <citation type="journal article" date="2014" name="Genome Announc.">
        <title>Draft Genome Sequence of Cytophaga fermentans JCM 21142T, a Facultative Anaerobe Isolated from Marine Mud.</title>
        <authorList>
            <person name="Starns D."/>
            <person name="Oshima K."/>
            <person name="Suda W."/>
            <person name="Iino T."/>
            <person name="Yuki M."/>
            <person name="Inoue J."/>
            <person name="Kitamura K."/>
            <person name="Iida T."/>
            <person name="Darby A."/>
            <person name="Hattori M."/>
            <person name="Ohkuma M."/>
        </authorList>
    </citation>
    <scope>NUCLEOTIDE SEQUENCE [LARGE SCALE GENOMIC DNA]</scope>
    <source>
        <strain evidence="1 2">JCM 21142</strain>
    </source>
</reference>
<proteinExistence type="predicted"/>
<dbReference type="Proteomes" id="UP000019402">
    <property type="component" value="Unassembled WGS sequence"/>
</dbReference>
<organism evidence="1 2">
    <name type="scientific">Saccharicrinis fermentans DSM 9555 = JCM 21142</name>
    <dbReference type="NCBI Taxonomy" id="869213"/>
    <lineage>
        <taxon>Bacteria</taxon>
        <taxon>Pseudomonadati</taxon>
        <taxon>Bacteroidota</taxon>
        <taxon>Bacteroidia</taxon>
        <taxon>Marinilabiliales</taxon>
        <taxon>Marinilabiliaceae</taxon>
        <taxon>Saccharicrinis</taxon>
    </lineage>
</organism>
<protein>
    <submittedName>
        <fullName evidence="1">Uncharacterized protein</fullName>
    </submittedName>
</protein>
<accession>W7YTB6</accession>
<dbReference type="AlphaFoldDB" id="W7YTB6"/>
<gene>
    <name evidence="1" type="ORF">JCM21142_104419</name>
</gene>
<comment type="caution">
    <text evidence="1">The sequence shown here is derived from an EMBL/GenBank/DDBJ whole genome shotgun (WGS) entry which is preliminary data.</text>
</comment>
<name>W7YTB6_9BACT</name>
<dbReference type="EMBL" id="BAMD01000106">
    <property type="protein sequence ID" value="GAF05674.1"/>
    <property type="molecule type" value="Genomic_DNA"/>
</dbReference>
<evidence type="ECO:0000313" key="2">
    <source>
        <dbReference type="Proteomes" id="UP000019402"/>
    </source>
</evidence>
<keyword evidence="2" id="KW-1185">Reference proteome</keyword>
<sequence length="65" mass="7638">MQKHYSHNSKSSKAINNFDSIFSDFINCHSLLADLKLTYIKLRMGFFSSKSSFIFLQWLYGTHQN</sequence>
<evidence type="ECO:0000313" key="1">
    <source>
        <dbReference type="EMBL" id="GAF05674.1"/>
    </source>
</evidence>